<dbReference type="EMBL" id="JAMYWD010000008">
    <property type="protein sequence ID" value="KAJ4964462.1"/>
    <property type="molecule type" value="Genomic_DNA"/>
</dbReference>
<keyword evidence="1" id="KW-0175">Coiled coil</keyword>
<dbReference type="Proteomes" id="UP001141806">
    <property type="component" value="Unassembled WGS sequence"/>
</dbReference>
<evidence type="ECO:0000313" key="3">
    <source>
        <dbReference type="Proteomes" id="UP001141806"/>
    </source>
</evidence>
<comment type="caution">
    <text evidence="2">The sequence shown here is derived from an EMBL/GenBank/DDBJ whole genome shotgun (WGS) entry which is preliminary data.</text>
</comment>
<proteinExistence type="predicted"/>
<name>A0A9Q0HDM0_9MAGN</name>
<reference evidence="2" key="1">
    <citation type="journal article" date="2023" name="Plant J.">
        <title>The genome of the king protea, Protea cynaroides.</title>
        <authorList>
            <person name="Chang J."/>
            <person name="Duong T.A."/>
            <person name="Schoeman C."/>
            <person name="Ma X."/>
            <person name="Roodt D."/>
            <person name="Barker N."/>
            <person name="Li Z."/>
            <person name="Van de Peer Y."/>
            <person name="Mizrachi E."/>
        </authorList>
    </citation>
    <scope>NUCLEOTIDE SEQUENCE</scope>
    <source>
        <tissue evidence="2">Young leaves</tissue>
    </source>
</reference>
<evidence type="ECO:0000313" key="2">
    <source>
        <dbReference type="EMBL" id="KAJ4964462.1"/>
    </source>
</evidence>
<sequence>MSSLLSFPTRQHLWLAFETKQLEDMTARAAQLQEELATVTATSAEREKALQVEVAELRRYRDTIIRERDTSNSILFLFGVDQLQLCSIFSRSGTVVNCYPRSLICNGEPCPGLLSFLLTMKSPYSVIYPS</sequence>
<accession>A0A9Q0HDM0</accession>
<keyword evidence="3" id="KW-1185">Reference proteome</keyword>
<dbReference type="AlphaFoldDB" id="A0A9Q0HDM0"/>
<gene>
    <name evidence="2" type="ORF">NE237_024401</name>
</gene>
<organism evidence="2 3">
    <name type="scientific">Protea cynaroides</name>
    <dbReference type="NCBI Taxonomy" id="273540"/>
    <lineage>
        <taxon>Eukaryota</taxon>
        <taxon>Viridiplantae</taxon>
        <taxon>Streptophyta</taxon>
        <taxon>Embryophyta</taxon>
        <taxon>Tracheophyta</taxon>
        <taxon>Spermatophyta</taxon>
        <taxon>Magnoliopsida</taxon>
        <taxon>Proteales</taxon>
        <taxon>Proteaceae</taxon>
        <taxon>Protea</taxon>
    </lineage>
</organism>
<protein>
    <submittedName>
        <fullName evidence="2">Uncharacterized protein</fullName>
    </submittedName>
</protein>
<feature type="coiled-coil region" evidence="1">
    <location>
        <begin position="15"/>
        <end position="42"/>
    </location>
</feature>
<evidence type="ECO:0000256" key="1">
    <source>
        <dbReference type="SAM" id="Coils"/>
    </source>
</evidence>